<dbReference type="InterPro" id="IPR001991">
    <property type="entry name" value="Na-dicarboxylate_symporter"/>
</dbReference>
<dbReference type="GO" id="GO:0032329">
    <property type="term" value="P:serine transport"/>
    <property type="evidence" value="ECO:0007669"/>
    <property type="project" value="InterPro"/>
</dbReference>
<reference evidence="10 11" key="1">
    <citation type="submission" date="2018-10" db="EMBL/GenBank/DDBJ databases">
        <title>Genomic Encyclopedia of Type Strains, Phase IV (KMG-IV): sequencing the most valuable type-strain genomes for metagenomic binning, comparative biology and taxonomic classification.</title>
        <authorList>
            <person name="Goeker M."/>
        </authorList>
    </citation>
    <scope>NUCLEOTIDE SEQUENCE [LARGE SCALE GENOMIC DNA]</scope>
    <source>
        <strain evidence="10 11">DSM 25080</strain>
    </source>
</reference>
<feature type="transmembrane region" description="Helical" evidence="9">
    <location>
        <begin position="326"/>
        <end position="351"/>
    </location>
</feature>
<dbReference type="NCBIfam" id="NF010151">
    <property type="entry name" value="PRK13628.1"/>
    <property type="match status" value="1"/>
</dbReference>
<dbReference type="Proteomes" id="UP000267187">
    <property type="component" value="Unassembled WGS sequence"/>
</dbReference>
<evidence type="ECO:0000313" key="11">
    <source>
        <dbReference type="Proteomes" id="UP000267187"/>
    </source>
</evidence>
<dbReference type="AlphaFoldDB" id="A0A3M0A487"/>
<evidence type="ECO:0000256" key="6">
    <source>
        <dbReference type="ARBA" id="ARBA00022970"/>
    </source>
</evidence>
<dbReference type="InterPro" id="IPR036458">
    <property type="entry name" value="Na:dicarbo_symporter_sf"/>
</dbReference>
<evidence type="ECO:0000256" key="5">
    <source>
        <dbReference type="ARBA" id="ARBA00022847"/>
    </source>
</evidence>
<keyword evidence="8 9" id="KW-0472">Membrane</keyword>
<keyword evidence="6 9" id="KW-0029">Amino-acid transport</keyword>
<feature type="transmembrane region" description="Helical" evidence="9">
    <location>
        <begin position="287"/>
        <end position="314"/>
    </location>
</feature>
<dbReference type="GO" id="GO:0005886">
    <property type="term" value="C:plasma membrane"/>
    <property type="evidence" value="ECO:0007669"/>
    <property type="project" value="UniProtKB-SubCell"/>
</dbReference>
<dbReference type="HAMAP" id="MF_01582">
    <property type="entry name" value="Ser_Thr_transp_SstT"/>
    <property type="match status" value="1"/>
</dbReference>
<dbReference type="OrthoDB" id="9768885at2"/>
<feature type="transmembrane region" description="Helical" evidence="9">
    <location>
        <begin position="82"/>
        <end position="105"/>
    </location>
</feature>
<dbReference type="InterPro" id="IPR023025">
    <property type="entry name" value="Ser_Thr_transp_SstT"/>
</dbReference>
<keyword evidence="7 9" id="KW-1133">Transmembrane helix</keyword>
<sequence>MLAVFQPFVRLWQTSSLILQIFVGLLIGAVIGLVAPSTAVSLGLLGDLFVGGLKAVAPILVFILVCSAIANHQPGKKTSIRALLVLYGLGTVTAAVIALSASTLFPSELVLFVGDTSITPPSGIGGVLNTLIFNIVANPIDALLSANYIGILTWAVLLGLGLQKSSDTTKQSLSDLAEAITRVVRIVIAFAPIGILGLVAYSIATTGFEAMMNYAHLLAVLIGCMLVMALVVNPLIVFLVIGRNPYPMIFPTLLASGLPAFFTRSSAANIPVNMNLCKRYGLPEDTYAVSIPLGATVNMAGAAITITTLTLAATATLGIQVDFASALLLCVVAAVSACGASGVAGGSLLLIPLACSLFGIDNEISMQVVAIGFVISVLQDSLETALNSSTDVVYTTTACIMDDPSLYKNITEQ</sequence>
<dbReference type="FunFam" id="1.10.3860.10:FF:000003">
    <property type="entry name" value="Serine/threonine transporter sstT"/>
    <property type="match status" value="1"/>
</dbReference>
<feature type="transmembrane region" description="Helical" evidence="9">
    <location>
        <begin position="21"/>
        <end position="42"/>
    </location>
</feature>
<dbReference type="EMBL" id="REFJ01000003">
    <property type="protein sequence ID" value="RMA79971.1"/>
    <property type="molecule type" value="Genomic_DNA"/>
</dbReference>
<comment type="catalytic activity">
    <reaction evidence="9">
        <text>L-threonine(in) + Na(+)(in) = L-threonine(out) + Na(+)(out)</text>
        <dbReference type="Rhea" id="RHEA:69999"/>
        <dbReference type="ChEBI" id="CHEBI:29101"/>
        <dbReference type="ChEBI" id="CHEBI:57926"/>
    </reaction>
</comment>
<dbReference type="Gene3D" id="1.10.3860.10">
    <property type="entry name" value="Sodium:dicarboxylate symporter"/>
    <property type="match status" value="1"/>
</dbReference>
<keyword evidence="5 9" id="KW-0769">Symport</keyword>
<keyword evidence="4 9" id="KW-0812">Transmembrane</keyword>
<organism evidence="10 11">
    <name type="scientific">Umboniibacter marinipuniceus</name>
    <dbReference type="NCBI Taxonomy" id="569599"/>
    <lineage>
        <taxon>Bacteria</taxon>
        <taxon>Pseudomonadati</taxon>
        <taxon>Pseudomonadota</taxon>
        <taxon>Gammaproteobacteria</taxon>
        <taxon>Cellvibrionales</taxon>
        <taxon>Cellvibrionaceae</taxon>
        <taxon>Umboniibacter</taxon>
    </lineage>
</organism>
<keyword evidence="2 9" id="KW-0813">Transport</keyword>
<protein>
    <recommendedName>
        <fullName evidence="9">Serine/threonine transporter SstT</fullName>
    </recommendedName>
    <alternativeName>
        <fullName evidence="9">Na(+)/serine-threonine symporter</fullName>
    </alternativeName>
</protein>
<evidence type="ECO:0000256" key="2">
    <source>
        <dbReference type="ARBA" id="ARBA00022448"/>
    </source>
</evidence>
<feature type="transmembrane region" description="Helical" evidence="9">
    <location>
        <begin position="183"/>
        <end position="204"/>
    </location>
</feature>
<accession>A0A3M0A487</accession>
<evidence type="ECO:0000313" key="10">
    <source>
        <dbReference type="EMBL" id="RMA79971.1"/>
    </source>
</evidence>
<dbReference type="SUPFAM" id="SSF118215">
    <property type="entry name" value="Proton glutamate symport protein"/>
    <property type="match status" value="1"/>
</dbReference>
<keyword evidence="3 9" id="KW-1003">Cell membrane</keyword>
<dbReference type="PRINTS" id="PR00173">
    <property type="entry name" value="EDTRNSPORT"/>
</dbReference>
<comment type="function">
    <text evidence="9">Involved in the import of serine and threonine into the cell, with the concomitant import of sodium (symport system).</text>
</comment>
<comment type="subcellular location">
    <subcellularLocation>
        <location evidence="9">Cell membrane</location>
        <topology evidence="9">Multi-pass membrane protein</topology>
    </subcellularLocation>
    <subcellularLocation>
        <location evidence="1">Membrane</location>
        <topology evidence="1">Multi-pass membrane protein</topology>
    </subcellularLocation>
</comment>
<evidence type="ECO:0000256" key="9">
    <source>
        <dbReference type="HAMAP-Rule" id="MF_01582"/>
    </source>
</evidence>
<dbReference type="Pfam" id="PF00375">
    <property type="entry name" value="SDF"/>
    <property type="match status" value="1"/>
</dbReference>
<comment type="catalytic activity">
    <reaction evidence="9">
        <text>L-serine(in) + Na(+)(in) = L-serine(out) + Na(+)(out)</text>
        <dbReference type="Rhea" id="RHEA:29575"/>
        <dbReference type="ChEBI" id="CHEBI:29101"/>
        <dbReference type="ChEBI" id="CHEBI:33384"/>
    </reaction>
</comment>
<keyword evidence="11" id="KW-1185">Reference proteome</keyword>
<dbReference type="PANTHER" id="PTHR42865:SF8">
    <property type="entry name" value="SERINE_THREONINE TRANSPORTER SSTT"/>
    <property type="match status" value="1"/>
</dbReference>
<evidence type="ECO:0000256" key="7">
    <source>
        <dbReference type="ARBA" id="ARBA00022989"/>
    </source>
</evidence>
<proteinExistence type="inferred from homology"/>
<feature type="transmembrane region" description="Helical" evidence="9">
    <location>
        <begin position="142"/>
        <end position="162"/>
    </location>
</feature>
<dbReference type="GO" id="GO:0005295">
    <property type="term" value="F:neutral L-amino acid:sodium symporter activity"/>
    <property type="evidence" value="ECO:0007669"/>
    <property type="project" value="TreeGrafter"/>
</dbReference>
<dbReference type="GO" id="GO:0015826">
    <property type="term" value="P:threonine transport"/>
    <property type="evidence" value="ECO:0007669"/>
    <property type="project" value="InterPro"/>
</dbReference>
<name>A0A3M0A487_9GAMM</name>
<dbReference type="PANTHER" id="PTHR42865">
    <property type="entry name" value="PROTON/GLUTAMATE-ASPARTATE SYMPORTER"/>
    <property type="match status" value="1"/>
</dbReference>
<evidence type="ECO:0000256" key="3">
    <source>
        <dbReference type="ARBA" id="ARBA00022475"/>
    </source>
</evidence>
<evidence type="ECO:0000256" key="8">
    <source>
        <dbReference type="ARBA" id="ARBA00023136"/>
    </source>
</evidence>
<gene>
    <name evidence="9" type="primary">sstT</name>
    <name evidence="10" type="ORF">DFR27_1327</name>
</gene>
<evidence type="ECO:0000256" key="4">
    <source>
        <dbReference type="ARBA" id="ARBA00022692"/>
    </source>
</evidence>
<comment type="caution">
    <text evidence="10">The sequence shown here is derived from an EMBL/GenBank/DDBJ whole genome shotgun (WGS) entry which is preliminary data.</text>
</comment>
<feature type="transmembrane region" description="Helical" evidence="9">
    <location>
        <begin position="216"/>
        <end position="241"/>
    </location>
</feature>
<evidence type="ECO:0000256" key="1">
    <source>
        <dbReference type="ARBA" id="ARBA00004141"/>
    </source>
</evidence>
<comment type="similarity">
    <text evidence="9">Belongs to the dicarboxylate/amino acid:cation symporter (DAACS) (TC 2.A.23) family.</text>
</comment>
<feature type="transmembrane region" description="Helical" evidence="9">
    <location>
        <begin position="48"/>
        <end position="70"/>
    </location>
</feature>
<dbReference type="RefSeq" id="WP_121876666.1">
    <property type="nucleotide sequence ID" value="NZ_REFJ01000003.1"/>
</dbReference>
<feature type="transmembrane region" description="Helical" evidence="9">
    <location>
        <begin position="248"/>
        <end position="267"/>
    </location>
</feature>